<evidence type="ECO:0000313" key="2">
    <source>
        <dbReference type="EMBL" id="GLW70330.1"/>
    </source>
</evidence>
<feature type="compositionally biased region" description="Gly residues" evidence="1">
    <location>
        <begin position="19"/>
        <end position="36"/>
    </location>
</feature>
<proteinExistence type="predicted"/>
<dbReference type="AlphaFoldDB" id="A0A9W6Q5J7"/>
<dbReference type="EMBL" id="BSSA01000007">
    <property type="protein sequence ID" value="GLW70330.1"/>
    <property type="molecule type" value="Genomic_DNA"/>
</dbReference>
<sequence length="101" mass="10153">MGAGAVDMGVRLRGVVEQAGGGGGGGGTTDAGPGGEARGRQLWRSVRQEGRAARIQPPERQRRGPSTAPGRRGQHGTSGVLVPARRAASAVVMASTLATNL</sequence>
<evidence type="ECO:0000256" key="1">
    <source>
        <dbReference type="SAM" id="MobiDB-lite"/>
    </source>
</evidence>
<accession>A0A9W6Q5J7</accession>
<reference evidence="2" key="1">
    <citation type="submission" date="2023-02" db="EMBL/GenBank/DDBJ databases">
        <title>Kitasatospora phosalacinea NBRC 14627.</title>
        <authorList>
            <person name="Ichikawa N."/>
            <person name="Sato H."/>
            <person name="Tonouchi N."/>
        </authorList>
    </citation>
    <scope>NUCLEOTIDE SEQUENCE</scope>
    <source>
        <strain evidence="2">NBRC 14627</strain>
    </source>
</reference>
<organism evidence="2 3">
    <name type="scientific">Kitasatospora phosalacinea</name>
    <dbReference type="NCBI Taxonomy" id="2065"/>
    <lineage>
        <taxon>Bacteria</taxon>
        <taxon>Bacillati</taxon>
        <taxon>Actinomycetota</taxon>
        <taxon>Actinomycetes</taxon>
        <taxon>Kitasatosporales</taxon>
        <taxon>Streptomycetaceae</taxon>
        <taxon>Kitasatospora</taxon>
    </lineage>
</organism>
<name>A0A9W6Q5J7_9ACTN</name>
<protein>
    <submittedName>
        <fullName evidence="2">Uncharacterized protein</fullName>
    </submittedName>
</protein>
<evidence type="ECO:0000313" key="3">
    <source>
        <dbReference type="Proteomes" id="UP001165041"/>
    </source>
</evidence>
<feature type="compositionally biased region" description="Basic and acidic residues" evidence="1">
    <location>
        <begin position="46"/>
        <end position="62"/>
    </location>
</feature>
<dbReference type="Proteomes" id="UP001165041">
    <property type="component" value="Unassembled WGS sequence"/>
</dbReference>
<feature type="region of interest" description="Disordered" evidence="1">
    <location>
        <begin position="16"/>
        <end position="82"/>
    </location>
</feature>
<gene>
    <name evidence="2" type="ORF">Kpho02_26290</name>
</gene>
<comment type="caution">
    <text evidence="2">The sequence shown here is derived from an EMBL/GenBank/DDBJ whole genome shotgun (WGS) entry which is preliminary data.</text>
</comment>